<sequence>MTGIDFDCETCGEHHEEHDGTPASPWPLLEFPAPEAFLRMDPWDRILRTRLEETLCLIDNGRSTDAYVTAILRFPVRGEEAALLCAPWVHIDVNAFREALANFADPRYRETIPGTLATVLPGLEEPLGIPVRVQVTGGGLPPLISPDAHARARPLAHELRVGITRAEAELRLRSMMLEDPVL</sequence>
<protein>
    <recommendedName>
        <fullName evidence="3">DUF2199 domain-containing protein</fullName>
    </recommendedName>
</protein>
<reference evidence="1 2" key="1">
    <citation type="submission" date="2020-08" db="EMBL/GenBank/DDBJ databases">
        <title>Sequencing the genomes of 1000 actinobacteria strains.</title>
        <authorList>
            <person name="Klenk H.-P."/>
        </authorList>
    </citation>
    <scope>NUCLEOTIDE SEQUENCE [LARGE SCALE GENOMIC DNA]</scope>
    <source>
        <strain evidence="1 2">DSM 28796</strain>
    </source>
</reference>
<organism evidence="1 2">
    <name type="scientific">Brachybacterium aquaticum</name>
    <dbReference type="NCBI Taxonomy" id="1432564"/>
    <lineage>
        <taxon>Bacteria</taxon>
        <taxon>Bacillati</taxon>
        <taxon>Actinomycetota</taxon>
        <taxon>Actinomycetes</taxon>
        <taxon>Micrococcales</taxon>
        <taxon>Dermabacteraceae</taxon>
        <taxon>Brachybacterium</taxon>
    </lineage>
</organism>
<dbReference type="Pfam" id="PF09965">
    <property type="entry name" value="DUF2199"/>
    <property type="match status" value="1"/>
</dbReference>
<gene>
    <name evidence="1" type="ORF">HNR70_000973</name>
</gene>
<evidence type="ECO:0008006" key="3">
    <source>
        <dbReference type="Google" id="ProtNLM"/>
    </source>
</evidence>
<name>A0A841AD41_9MICO</name>
<evidence type="ECO:0000313" key="2">
    <source>
        <dbReference type="Proteomes" id="UP000588158"/>
    </source>
</evidence>
<dbReference type="AlphaFoldDB" id="A0A841AD41"/>
<dbReference type="RefSeq" id="WP_184324674.1">
    <property type="nucleotide sequence ID" value="NZ_JACHLZ010000001.1"/>
</dbReference>
<proteinExistence type="predicted"/>
<keyword evidence="2" id="KW-1185">Reference proteome</keyword>
<dbReference type="InterPro" id="IPR018697">
    <property type="entry name" value="DUF2199"/>
</dbReference>
<dbReference type="EMBL" id="JACHLZ010000001">
    <property type="protein sequence ID" value="MBB5831160.1"/>
    <property type="molecule type" value="Genomic_DNA"/>
</dbReference>
<accession>A0A841AD41</accession>
<dbReference type="Proteomes" id="UP000588158">
    <property type="component" value="Unassembled WGS sequence"/>
</dbReference>
<comment type="caution">
    <text evidence="1">The sequence shown here is derived from an EMBL/GenBank/DDBJ whole genome shotgun (WGS) entry which is preliminary data.</text>
</comment>
<evidence type="ECO:0000313" key="1">
    <source>
        <dbReference type="EMBL" id="MBB5831160.1"/>
    </source>
</evidence>